<organism evidence="1 2">
    <name type="scientific">Gracilinema caldarium (strain ATCC 51460 / DSM 7334 / H1)</name>
    <name type="common">Treponema caldarium</name>
    <dbReference type="NCBI Taxonomy" id="744872"/>
    <lineage>
        <taxon>Bacteria</taxon>
        <taxon>Pseudomonadati</taxon>
        <taxon>Spirochaetota</taxon>
        <taxon>Spirochaetia</taxon>
        <taxon>Spirochaetales</taxon>
        <taxon>Breznakiellaceae</taxon>
        <taxon>Gracilinema</taxon>
    </lineage>
</organism>
<evidence type="ECO:0008006" key="3">
    <source>
        <dbReference type="Google" id="ProtNLM"/>
    </source>
</evidence>
<proteinExistence type="predicted"/>
<dbReference type="Proteomes" id="UP000000503">
    <property type="component" value="Chromosome"/>
</dbReference>
<evidence type="ECO:0000313" key="2">
    <source>
        <dbReference type="Proteomes" id="UP000000503"/>
    </source>
</evidence>
<keyword evidence="2" id="KW-1185">Reference proteome</keyword>
<gene>
    <name evidence="1" type="ordered locus">Spica_1717</name>
</gene>
<evidence type="ECO:0000313" key="1">
    <source>
        <dbReference type="EMBL" id="AEJ19860.1"/>
    </source>
</evidence>
<sequence length="365" mass="41645">MNAMKRSVVIFTFIIWAVGLLPAQNVSIPPKQPNISGAAQNEKKRAAATPAATPAAASPVAAATPAAAVTAEAQPIPFLYLWNKVQGWNVGQEERTGFFLFEPALLPPDLLAIPEEKNLSVAVAYENNRFELAFDASGKLALVPIPWAGVYTTVVIRRNAATLPINMELRDEKTRISVLEYEDDRPLRFQYEREGERYFGVLRYWGSAVDESWYSETGELKTLYQYTWSDSRPVQLENIASDGSSISLLRWEYNAYNHIAVMSDEKVQTSFFYDGKNRLVRVIRSGIISDEPDGSDYDRNFQYDELGRLVRQYGRNEEGLFEYRYQYSFDSQGRWIFCRVQAWFEQFGRLVPGSESIITRTFSRR</sequence>
<dbReference type="eggNOG" id="ENOG5030V4I">
    <property type="taxonomic scope" value="Bacteria"/>
</dbReference>
<name>F8F213_GRAC1</name>
<dbReference type="KEGG" id="scd:Spica_1717"/>
<dbReference type="AlphaFoldDB" id="F8F213"/>
<reference evidence="2" key="1">
    <citation type="journal article" date="2013" name="Stand. Genomic Sci.">
        <title>Genome sequence of the thermophilic fresh-water bacterium Spirochaeta caldaria type strain (H1(T)), reclassification of Spirochaeta caldaria, Spirochaeta stenostrepta, and Spirochaeta zuelzerae in the genus Treponema as Treponema caldaria comb. nov., Treponema stenostrepta comb. nov., and Treponema zuelzerae comb. nov., and emendation of the genus Treponema.</title>
        <authorList>
            <person name="Abt B."/>
            <person name="Goker M."/>
            <person name="Scheuner C."/>
            <person name="Han C."/>
            <person name="Lu M."/>
            <person name="Misra M."/>
            <person name="Lapidus A."/>
            <person name="Nolan M."/>
            <person name="Lucas S."/>
            <person name="Hammon N."/>
            <person name="Deshpande S."/>
            <person name="Cheng J.F."/>
            <person name="Tapia R."/>
            <person name="Goodwin L.A."/>
            <person name="Pitluck S."/>
            <person name="Liolios K."/>
            <person name="Pagani I."/>
            <person name="Ivanova N."/>
            <person name="Mavromatis K."/>
            <person name="Mikhailova N."/>
            <person name="Huntemann M."/>
            <person name="Pati A."/>
            <person name="Chen A."/>
            <person name="Palaniappan K."/>
            <person name="Land M."/>
            <person name="Hauser L."/>
            <person name="Jeffries C.D."/>
            <person name="Rohde M."/>
            <person name="Spring S."/>
            <person name="Gronow S."/>
            <person name="Detter J.C."/>
            <person name="Bristow J."/>
            <person name="Eisen J.A."/>
            <person name="Markowitz V."/>
            <person name="Hugenholtz P."/>
            <person name="Kyrpides N.C."/>
            <person name="Woyke T."/>
            <person name="Klenk H.P."/>
        </authorList>
    </citation>
    <scope>NUCLEOTIDE SEQUENCE</scope>
    <source>
        <strain evidence="2">ATCC 51460 / DSM 7334 / H1</strain>
    </source>
</reference>
<protein>
    <recommendedName>
        <fullName evidence="3">YD repeat-containing protein</fullName>
    </recommendedName>
</protein>
<dbReference type="EMBL" id="CP002868">
    <property type="protein sequence ID" value="AEJ19860.1"/>
    <property type="molecule type" value="Genomic_DNA"/>
</dbReference>
<dbReference type="HOGENOM" id="CLU_758490_0_0_12"/>
<accession>F8F213</accession>
<dbReference type="STRING" id="744872.Spica_1717"/>
<dbReference type="Gene3D" id="2.180.10.10">
    <property type="entry name" value="RHS repeat-associated core"/>
    <property type="match status" value="1"/>
</dbReference>